<feature type="domain" description="Ketoreductase" evidence="3">
    <location>
        <begin position="8"/>
        <end position="195"/>
    </location>
</feature>
<dbReference type="InterPro" id="IPR057326">
    <property type="entry name" value="KR_dom"/>
</dbReference>
<dbReference type="Gene3D" id="3.40.50.720">
    <property type="entry name" value="NAD(P)-binding Rossmann-like Domain"/>
    <property type="match status" value="1"/>
</dbReference>
<dbReference type="PANTHER" id="PTHR42879:SF2">
    <property type="entry name" value="3-OXOACYL-[ACYL-CARRIER-PROTEIN] REDUCTASE FABG"/>
    <property type="match status" value="1"/>
</dbReference>
<dbReference type="GO" id="GO:0032787">
    <property type="term" value="P:monocarboxylic acid metabolic process"/>
    <property type="evidence" value="ECO:0007669"/>
    <property type="project" value="UniProtKB-ARBA"/>
</dbReference>
<keyword evidence="2" id="KW-0560">Oxidoreductase</keyword>
<keyword evidence="5" id="KW-1185">Reference proteome</keyword>
<dbReference type="SUPFAM" id="SSF51735">
    <property type="entry name" value="NAD(P)-binding Rossmann-fold domains"/>
    <property type="match status" value="1"/>
</dbReference>
<sequence length="254" mass="25383">MSSDLQGSRALVTGAGHGIGRAVAVALAAAGCDVAVHYRSSAEEAGRTVSAIEGLGRRAKAFQADVTVTAEVDRLVADAAGFLGGLDVLVCNAGHLIGRTPVAEMSDTHFDQVIDANLTSTFRTCRAALPHLTASPAGRIVTMSSLAAHNGGGPGSVAYAAAKAGVRGFTKALAKEVAASGVTVNAVAPGFIKGTAFHDTFTAPEAQEAMAAGIPVGRPGTPEDVAASVVHLASPASGFLTGTTLDIDGGVWPR</sequence>
<reference evidence="4 5" key="1">
    <citation type="submission" date="2020-09" db="EMBL/GenBank/DDBJ databases">
        <title>A novel species.</title>
        <authorList>
            <person name="Gao J."/>
        </authorList>
    </citation>
    <scope>NUCLEOTIDE SEQUENCE [LARGE SCALE GENOMIC DNA]</scope>
    <source>
        <strain evidence="4 5">CRXT-Y-14</strain>
    </source>
</reference>
<organism evidence="4 5">
    <name type="scientific">Streptomyces xanthii</name>
    <dbReference type="NCBI Taxonomy" id="2768069"/>
    <lineage>
        <taxon>Bacteria</taxon>
        <taxon>Bacillati</taxon>
        <taxon>Actinomycetota</taxon>
        <taxon>Actinomycetes</taxon>
        <taxon>Kitasatosporales</taxon>
        <taxon>Streptomycetaceae</taxon>
        <taxon>Streptomyces</taxon>
    </lineage>
</organism>
<dbReference type="GO" id="GO:0016491">
    <property type="term" value="F:oxidoreductase activity"/>
    <property type="evidence" value="ECO:0007669"/>
    <property type="project" value="UniProtKB-KW"/>
</dbReference>
<dbReference type="InterPro" id="IPR050259">
    <property type="entry name" value="SDR"/>
</dbReference>
<evidence type="ECO:0000259" key="3">
    <source>
        <dbReference type="SMART" id="SM00822"/>
    </source>
</evidence>
<dbReference type="PROSITE" id="PS00061">
    <property type="entry name" value="ADH_SHORT"/>
    <property type="match status" value="1"/>
</dbReference>
<comment type="similarity">
    <text evidence="1">Belongs to the short-chain dehydrogenases/reductases (SDR) family.</text>
</comment>
<dbReference type="EMBL" id="CP061281">
    <property type="protein sequence ID" value="QNS07858.1"/>
    <property type="molecule type" value="Genomic_DNA"/>
</dbReference>
<accession>A0A7H1BGK3</accession>
<dbReference type="PANTHER" id="PTHR42879">
    <property type="entry name" value="3-OXOACYL-(ACYL-CARRIER-PROTEIN) REDUCTASE"/>
    <property type="match status" value="1"/>
</dbReference>
<dbReference type="NCBIfam" id="NF009466">
    <property type="entry name" value="PRK12826.1-2"/>
    <property type="match status" value="1"/>
</dbReference>
<dbReference type="FunFam" id="3.40.50.720:FF:000173">
    <property type="entry name" value="3-oxoacyl-[acyl-carrier protein] reductase"/>
    <property type="match status" value="1"/>
</dbReference>
<dbReference type="Proteomes" id="UP000516428">
    <property type="component" value="Chromosome"/>
</dbReference>
<dbReference type="InterPro" id="IPR020904">
    <property type="entry name" value="Sc_DH/Rdtase_CS"/>
</dbReference>
<evidence type="ECO:0000256" key="1">
    <source>
        <dbReference type="ARBA" id="ARBA00006484"/>
    </source>
</evidence>
<protein>
    <submittedName>
        <fullName evidence="4">SDR family oxidoreductase</fullName>
    </submittedName>
</protein>
<dbReference type="Pfam" id="PF13561">
    <property type="entry name" value="adh_short_C2"/>
    <property type="match status" value="1"/>
</dbReference>
<evidence type="ECO:0000256" key="2">
    <source>
        <dbReference type="ARBA" id="ARBA00023002"/>
    </source>
</evidence>
<name>A0A7H1BGK3_9ACTN</name>
<dbReference type="SMART" id="SM00822">
    <property type="entry name" value="PKS_KR"/>
    <property type="match status" value="1"/>
</dbReference>
<dbReference type="RefSeq" id="WP_188340519.1">
    <property type="nucleotide sequence ID" value="NZ_CP061281.1"/>
</dbReference>
<dbReference type="KEGG" id="sxn:IAG42_32460"/>
<dbReference type="InterPro" id="IPR036291">
    <property type="entry name" value="NAD(P)-bd_dom_sf"/>
</dbReference>
<dbReference type="InterPro" id="IPR002347">
    <property type="entry name" value="SDR_fam"/>
</dbReference>
<proteinExistence type="inferred from homology"/>
<evidence type="ECO:0000313" key="4">
    <source>
        <dbReference type="EMBL" id="QNS07858.1"/>
    </source>
</evidence>
<dbReference type="PRINTS" id="PR00080">
    <property type="entry name" value="SDRFAMILY"/>
</dbReference>
<dbReference type="PRINTS" id="PR00081">
    <property type="entry name" value="GDHRDH"/>
</dbReference>
<evidence type="ECO:0000313" key="5">
    <source>
        <dbReference type="Proteomes" id="UP000516428"/>
    </source>
</evidence>
<dbReference type="AlphaFoldDB" id="A0A7H1BGK3"/>
<gene>
    <name evidence="4" type="ORF">IAG42_32460</name>
</gene>